<dbReference type="KEGG" id="bbel:109474275"/>
<dbReference type="PANTHER" id="PTHR47237">
    <property type="entry name" value="SLL0310 PROTEIN"/>
    <property type="match status" value="1"/>
</dbReference>
<evidence type="ECO:0000313" key="3">
    <source>
        <dbReference type="RefSeq" id="XP_019630106.1"/>
    </source>
</evidence>
<protein>
    <submittedName>
        <fullName evidence="3">Uncharacterized protein LOC109474275</fullName>
    </submittedName>
</protein>
<dbReference type="PANTHER" id="PTHR47237:SF1">
    <property type="entry name" value="SLL0310 PROTEIN"/>
    <property type="match status" value="1"/>
</dbReference>
<dbReference type="Gene3D" id="3.40.630.90">
    <property type="match status" value="1"/>
</dbReference>
<feature type="domain" description="YitH/HolE acetyltransferase (GNAT)" evidence="1">
    <location>
        <begin position="20"/>
        <end position="109"/>
    </location>
</feature>
<evidence type="ECO:0000259" key="1">
    <source>
        <dbReference type="Pfam" id="PF18014"/>
    </source>
</evidence>
<dbReference type="AlphaFoldDB" id="A0A6P4ZKF1"/>
<dbReference type="GeneID" id="109474275"/>
<accession>A0A6P4ZKF1</accession>
<keyword evidence="2" id="KW-1185">Reference proteome</keyword>
<dbReference type="InterPro" id="IPR041496">
    <property type="entry name" value="YitH/HolE_GNAT"/>
</dbReference>
<dbReference type="InterPro" id="IPR052729">
    <property type="entry name" value="Acyl/Acetyltrans_Enzymes"/>
</dbReference>
<gene>
    <name evidence="3" type="primary">LOC109474275</name>
</gene>
<evidence type="ECO:0000313" key="2">
    <source>
        <dbReference type="Proteomes" id="UP000515135"/>
    </source>
</evidence>
<reference evidence="3" key="1">
    <citation type="submission" date="2025-08" db="UniProtKB">
        <authorList>
            <consortium name="RefSeq"/>
        </authorList>
    </citation>
    <scope>IDENTIFICATION</scope>
    <source>
        <tissue evidence="3">Gonad</tissue>
    </source>
</reference>
<dbReference type="Proteomes" id="UP000515135">
    <property type="component" value="Unplaced"/>
</dbReference>
<dbReference type="RefSeq" id="XP_019630106.1">
    <property type="nucleotide sequence ID" value="XM_019774547.1"/>
</dbReference>
<proteinExistence type="predicted"/>
<sequence length="125" mass="13426">MVALAAVTTTLVDEDDEHSQETRIAGYGCIRLSVESYKDVSFPRKIGPIFAKSAAVGSQLFAALVATVPPGVSFYIDVPEANQSAMELARESGLESVFQTARMFTKGDEGVKWSMVYGVTTLELG</sequence>
<name>A0A6P4ZKF1_BRABE</name>
<organism evidence="2 3">
    <name type="scientific">Branchiostoma belcheri</name>
    <name type="common">Amphioxus</name>
    <dbReference type="NCBI Taxonomy" id="7741"/>
    <lineage>
        <taxon>Eukaryota</taxon>
        <taxon>Metazoa</taxon>
        <taxon>Chordata</taxon>
        <taxon>Cephalochordata</taxon>
        <taxon>Leptocardii</taxon>
        <taxon>Amphioxiformes</taxon>
        <taxon>Branchiostomatidae</taxon>
        <taxon>Branchiostoma</taxon>
    </lineage>
</organism>
<dbReference type="Pfam" id="PF18014">
    <property type="entry name" value="Acetyltransf_18"/>
    <property type="match status" value="1"/>
</dbReference>
<dbReference type="OrthoDB" id="5771378at2759"/>